<evidence type="ECO:0000313" key="1">
    <source>
        <dbReference type="EMBL" id="KAJ7550078.1"/>
    </source>
</evidence>
<organism evidence="1 2">
    <name type="scientific">Diphasiastrum complanatum</name>
    <name type="common">Issler's clubmoss</name>
    <name type="synonym">Lycopodium complanatum</name>
    <dbReference type="NCBI Taxonomy" id="34168"/>
    <lineage>
        <taxon>Eukaryota</taxon>
        <taxon>Viridiplantae</taxon>
        <taxon>Streptophyta</taxon>
        <taxon>Embryophyta</taxon>
        <taxon>Tracheophyta</taxon>
        <taxon>Lycopodiopsida</taxon>
        <taxon>Lycopodiales</taxon>
        <taxon>Lycopodiaceae</taxon>
        <taxon>Lycopodioideae</taxon>
        <taxon>Diphasiastrum</taxon>
    </lineage>
</organism>
<protein>
    <submittedName>
        <fullName evidence="1">Uncharacterized protein</fullName>
    </submittedName>
</protein>
<dbReference type="Proteomes" id="UP001162992">
    <property type="component" value="Chromosome 7"/>
</dbReference>
<accession>A0ACC2D6Y8</accession>
<reference evidence="2" key="1">
    <citation type="journal article" date="2024" name="Proc. Natl. Acad. Sci. U.S.A.">
        <title>Extraordinary preservation of gene collinearity over three hundred million years revealed in homosporous lycophytes.</title>
        <authorList>
            <person name="Li C."/>
            <person name="Wickell D."/>
            <person name="Kuo L.Y."/>
            <person name="Chen X."/>
            <person name="Nie B."/>
            <person name="Liao X."/>
            <person name="Peng D."/>
            <person name="Ji J."/>
            <person name="Jenkins J."/>
            <person name="Williams M."/>
            <person name="Shu S."/>
            <person name="Plott C."/>
            <person name="Barry K."/>
            <person name="Rajasekar S."/>
            <person name="Grimwood J."/>
            <person name="Han X."/>
            <person name="Sun S."/>
            <person name="Hou Z."/>
            <person name="He W."/>
            <person name="Dai G."/>
            <person name="Sun C."/>
            <person name="Schmutz J."/>
            <person name="Leebens-Mack J.H."/>
            <person name="Li F.W."/>
            <person name="Wang L."/>
        </authorList>
    </citation>
    <scope>NUCLEOTIDE SEQUENCE [LARGE SCALE GENOMIC DNA]</scope>
    <source>
        <strain evidence="2">cv. PW_Plant_1</strain>
    </source>
</reference>
<name>A0ACC2D6Y8_DIPCM</name>
<comment type="caution">
    <text evidence="1">The sequence shown here is derived from an EMBL/GenBank/DDBJ whole genome shotgun (WGS) entry which is preliminary data.</text>
</comment>
<keyword evidence="2" id="KW-1185">Reference proteome</keyword>
<dbReference type="EMBL" id="CM055098">
    <property type="protein sequence ID" value="KAJ7550078.1"/>
    <property type="molecule type" value="Genomic_DNA"/>
</dbReference>
<evidence type="ECO:0000313" key="2">
    <source>
        <dbReference type="Proteomes" id="UP001162992"/>
    </source>
</evidence>
<gene>
    <name evidence="1" type="ORF">O6H91_07G081900</name>
</gene>
<proteinExistence type="predicted"/>
<sequence>MDAVKTPAPVEHGTLEKNEKWKIGFAPVDIHGRQLLDLSNKGGWKACIFIFGNEVAERMVFFGIAANYVTFLFSKFHQSFPDSVNMTTNFLGTSCTTPLIGAFLADAYLGRYWTIAIFSVIYMGGLICLTVSAALPSLKPSEVGCTPLNNFLGVCTQPSAAQMGFLYFGLYVVALGSGGIRPCVSAFGADQFNANDSSQKKMLGVFFNLFYFMIAVGMVFSLTGIVYIQDYVGWGWGIGVLAVAMAVANVIYFLGTPLYRHKLPSGSPLTRIAQVIVSAWRKRGADIPADETLLYEVYDRESAILGSRKLLHTRFFRFLDKAAVETEVDNQMEAGASIPVSPWKLCTVTQVEELKSLLRMAPICATSIIVNTVFFQLVNFSVQQGLTMDRRLSRHFVVPAASIPVFAALFILVIMPLYDRLYVPILRRFTGHPRGTTLLQRIGIGLTLSTISVVIAAVVERKRRQLAYSYALEFNPIAIIPFSAFWLVIPYSLVGMAEIFAAVGQLEFFYDQAPDGMRSLGTALFSVAAAAGSFIASLLVTIVKRVTKNSNSDAWVSNNINTGHLDYYYWLLAVLSVINLLLFVIVAPRYEYKVNITDQKQKQQLVSNDNLLFQG</sequence>